<dbReference type="CDD" id="cd04301">
    <property type="entry name" value="NAT_SF"/>
    <property type="match status" value="1"/>
</dbReference>
<dbReference type="Pfam" id="PF00583">
    <property type="entry name" value="Acetyltransf_1"/>
    <property type="match status" value="1"/>
</dbReference>
<reference evidence="3" key="1">
    <citation type="submission" date="2017-09" db="EMBL/GenBank/DDBJ databases">
        <title>Depth-based differentiation of microbial function through sediment-hosted aquifers and enrichment of novel symbionts in the deep terrestrial subsurface.</title>
        <authorList>
            <person name="Probst A.J."/>
            <person name="Ladd B."/>
            <person name="Jarett J.K."/>
            <person name="Geller-Mcgrath D.E."/>
            <person name="Sieber C.M.K."/>
            <person name="Emerson J.B."/>
            <person name="Anantharaman K."/>
            <person name="Thomas B.C."/>
            <person name="Malmstrom R."/>
            <person name="Stieglmeier M."/>
            <person name="Klingl A."/>
            <person name="Woyke T."/>
            <person name="Ryan C.M."/>
            <person name="Banfield J.F."/>
        </authorList>
    </citation>
    <scope>NUCLEOTIDE SEQUENCE [LARGE SCALE GENOMIC DNA]</scope>
</reference>
<dbReference type="Proteomes" id="UP000228996">
    <property type="component" value="Unassembled WGS sequence"/>
</dbReference>
<evidence type="ECO:0000313" key="3">
    <source>
        <dbReference type="Proteomes" id="UP000228996"/>
    </source>
</evidence>
<dbReference type="PROSITE" id="PS51186">
    <property type="entry name" value="GNAT"/>
    <property type="match status" value="1"/>
</dbReference>
<dbReference type="InterPro" id="IPR000182">
    <property type="entry name" value="GNAT_dom"/>
</dbReference>
<gene>
    <name evidence="2" type="ORF">COT44_01405</name>
</gene>
<accession>A0A2M6XDR2</accession>
<dbReference type="EMBL" id="PEYO01000006">
    <property type="protein sequence ID" value="PIU03794.1"/>
    <property type="molecule type" value="Genomic_DNA"/>
</dbReference>
<dbReference type="Gene3D" id="3.40.630.30">
    <property type="match status" value="1"/>
</dbReference>
<dbReference type="SUPFAM" id="SSF55729">
    <property type="entry name" value="Acyl-CoA N-acyltransferases (Nat)"/>
    <property type="match status" value="1"/>
</dbReference>
<evidence type="ECO:0000259" key="1">
    <source>
        <dbReference type="PROSITE" id="PS51186"/>
    </source>
</evidence>
<sequence>MLEYLVFEIDGEVVSFVLLKWHGKETHPEYPDLEDLFTREDKRGKGYASALIKECENLVKEKGHKKIGLAANPDLNENARRLYEHLCYKHDGKKSYIDGIYNGVEDWVVDLEKEI</sequence>
<protein>
    <recommendedName>
        <fullName evidence="1">N-acetyltransferase domain-containing protein</fullName>
    </recommendedName>
</protein>
<dbReference type="InterPro" id="IPR016181">
    <property type="entry name" value="Acyl_CoA_acyltransferase"/>
</dbReference>
<evidence type="ECO:0000313" key="2">
    <source>
        <dbReference type="EMBL" id="PIU03794.1"/>
    </source>
</evidence>
<name>A0A2M6XDR2_9BACT</name>
<dbReference type="AlphaFoldDB" id="A0A2M6XDR2"/>
<feature type="domain" description="N-acetyltransferase" evidence="1">
    <location>
        <begin position="1"/>
        <end position="115"/>
    </location>
</feature>
<proteinExistence type="predicted"/>
<comment type="caution">
    <text evidence="2">The sequence shown here is derived from an EMBL/GenBank/DDBJ whole genome shotgun (WGS) entry which is preliminary data.</text>
</comment>
<organism evidence="2 3">
    <name type="scientific">Candidatus Shapirobacteria bacterium CG08_land_8_20_14_0_20_39_18</name>
    <dbReference type="NCBI Taxonomy" id="1974883"/>
    <lineage>
        <taxon>Bacteria</taxon>
        <taxon>Candidatus Shapironibacteriota</taxon>
    </lineage>
</organism>
<dbReference type="GO" id="GO:0016747">
    <property type="term" value="F:acyltransferase activity, transferring groups other than amino-acyl groups"/>
    <property type="evidence" value="ECO:0007669"/>
    <property type="project" value="InterPro"/>
</dbReference>